<feature type="region of interest" description="Disordered" evidence="1">
    <location>
        <begin position="33"/>
        <end position="61"/>
    </location>
</feature>
<dbReference type="EMBL" id="JAHRIQ010001657">
    <property type="protein sequence ID" value="MEQ2221608.1"/>
    <property type="molecule type" value="Genomic_DNA"/>
</dbReference>
<evidence type="ECO:0000313" key="3">
    <source>
        <dbReference type="Proteomes" id="UP001482620"/>
    </source>
</evidence>
<sequence length="109" mass="12613">MQNIFKPFCTILSDVFKAYKEENYIKNGKYFIPHGPNEPTNQSHPRMQQSHPPINSSFNPVNLPHPMNSNLYFPTGHKYRTHASEPKWQESPLYRGHTPTRALQPPVGL</sequence>
<reference evidence="2 3" key="1">
    <citation type="submission" date="2021-06" db="EMBL/GenBank/DDBJ databases">
        <authorList>
            <person name="Palmer J.M."/>
        </authorList>
    </citation>
    <scope>NUCLEOTIDE SEQUENCE [LARGE SCALE GENOMIC DNA]</scope>
    <source>
        <strain evidence="3">if_2019</strain>
        <tissue evidence="2">Muscle</tissue>
    </source>
</reference>
<evidence type="ECO:0000313" key="2">
    <source>
        <dbReference type="EMBL" id="MEQ2221608.1"/>
    </source>
</evidence>
<gene>
    <name evidence="2" type="ORF">ILYODFUR_017526</name>
</gene>
<comment type="caution">
    <text evidence="2">The sequence shown here is derived from an EMBL/GenBank/DDBJ whole genome shotgun (WGS) entry which is preliminary data.</text>
</comment>
<evidence type="ECO:0000256" key="1">
    <source>
        <dbReference type="SAM" id="MobiDB-lite"/>
    </source>
</evidence>
<dbReference type="Proteomes" id="UP001482620">
    <property type="component" value="Unassembled WGS sequence"/>
</dbReference>
<name>A0ABV0SPG0_9TELE</name>
<proteinExistence type="predicted"/>
<feature type="compositionally biased region" description="Polar residues" evidence="1">
    <location>
        <begin position="38"/>
        <end position="60"/>
    </location>
</feature>
<organism evidence="2 3">
    <name type="scientific">Ilyodon furcidens</name>
    <name type="common">goldbreast splitfin</name>
    <dbReference type="NCBI Taxonomy" id="33524"/>
    <lineage>
        <taxon>Eukaryota</taxon>
        <taxon>Metazoa</taxon>
        <taxon>Chordata</taxon>
        <taxon>Craniata</taxon>
        <taxon>Vertebrata</taxon>
        <taxon>Euteleostomi</taxon>
        <taxon>Actinopterygii</taxon>
        <taxon>Neopterygii</taxon>
        <taxon>Teleostei</taxon>
        <taxon>Neoteleostei</taxon>
        <taxon>Acanthomorphata</taxon>
        <taxon>Ovalentaria</taxon>
        <taxon>Atherinomorphae</taxon>
        <taxon>Cyprinodontiformes</taxon>
        <taxon>Goodeidae</taxon>
        <taxon>Ilyodon</taxon>
    </lineage>
</organism>
<keyword evidence="3" id="KW-1185">Reference proteome</keyword>
<feature type="region of interest" description="Disordered" evidence="1">
    <location>
        <begin position="84"/>
        <end position="109"/>
    </location>
</feature>
<protein>
    <submittedName>
        <fullName evidence="2">Uncharacterized protein</fullName>
    </submittedName>
</protein>
<accession>A0ABV0SPG0</accession>